<accession>A0A9W2ZGQ1</accession>
<dbReference type="RefSeq" id="XP_055874229.1">
    <property type="nucleotide sequence ID" value="XM_056018254.1"/>
</dbReference>
<dbReference type="SUPFAM" id="SSF158745">
    <property type="entry name" value="LanC-like"/>
    <property type="match status" value="1"/>
</dbReference>
<dbReference type="Proteomes" id="UP001165740">
    <property type="component" value="Chromosome 1"/>
</dbReference>
<comment type="similarity">
    <text evidence="1">Belongs to the LanC-like protein family.</text>
</comment>
<dbReference type="PRINTS" id="PR01951">
    <property type="entry name" value="LANCEUKARYTE"/>
</dbReference>
<proteinExistence type="inferred from homology"/>
<dbReference type="OrthoDB" id="10257263at2759"/>
<protein>
    <submittedName>
        <fullName evidence="5">LanC-like protein 2 isoform X1</fullName>
    </submittedName>
    <submittedName>
        <fullName evidence="6">LanC-like protein 2 isoform X2</fullName>
    </submittedName>
</protein>
<dbReference type="Pfam" id="PF05147">
    <property type="entry name" value="LANC_like"/>
    <property type="match status" value="1"/>
</dbReference>
<dbReference type="PANTHER" id="PTHR12736">
    <property type="entry name" value="LANC-LIKE PROTEIN"/>
    <property type="match status" value="1"/>
</dbReference>
<dbReference type="GO" id="GO:0046872">
    <property type="term" value="F:metal ion binding"/>
    <property type="evidence" value="ECO:0007669"/>
    <property type="project" value="UniProtKB-KW"/>
</dbReference>
<dbReference type="AlphaFoldDB" id="A0A9W2ZGQ1"/>
<sequence>METVTKMSSPKEERSFRNTFPDFTSDALPPLNKNKELEGDFQSKILSAIEKLLNTLDEKAEDDGKDYSIYTGSSGHALLHLHLYMNFPGVQDQADLYKALNWLKPILGRLKGSKPSMLCGISGPLAIAAVVYDKLGEKKISGEYVAKVLALCEEVCNDFSIPDELLFGRAGYLSALLFLQQHLGPQVINNNMVVKVVDAILVSGQDLAKRKHYKHPLMYEWHDKAYLGAAHGLAGIFFILLQVSDPSVQKQIREFVKPCVDYMLTLRFASGNCPSSLESTSGDKLVHWCHGAPGWMYMLVLAFKIFKDMRYLEAAKDCAKVTWERGILYKGYGLCHGTAGNAYSFLFLYKATQDPRYLYYACKFAEWCCDYGKHGCHKPDRPYSLFEGMAGTVYFLVDLLHPQNAAFPTFEFNINI</sequence>
<keyword evidence="2" id="KW-0862">Zinc</keyword>
<reference evidence="5 6" key="1">
    <citation type="submission" date="2025-04" db="UniProtKB">
        <authorList>
            <consortium name="RefSeq"/>
        </authorList>
    </citation>
    <scope>IDENTIFICATION</scope>
</reference>
<evidence type="ECO:0000313" key="4">
    <source>
        <dbReference type="Proteomes" id="UP001165740"/>
    </source>
</evidence>
<dbReference type="GO" id="GO:0031179">
    <property type="term" value="P:peptide modification"/>
    <property type="evidence" value="ECO:0007669"/>
    <property type="project" value="InterPro"/>
</dbReference>
<dbReference type="InterPro" id="IPR012341">
    <property type="entry name" value="6hp_glycosidase-like_sf"/>
</dbReference>
<evidence type="ECO:0000256" key="2">
    <source>
        <dbReference type="PIRSR" id="PIRSR607822-1"/>
    </source>
</evidence>
<feature type="region of interest" description="Disordered" evidence="3">
    <location>
        <begin position="1"/>
        <end position="23"/>
    </location>
</feature>
<dbReference type="PANTHER" id="PTHR12736:SF21">
    <property type="entry name" value="LANC-LIKE PROTEIN 2"/>
    <property type="match status" value="1"/>
</dbReference>
<dbReference type="GO" id="GO:0005886">
    <property type="term" value="C:plasma membrane"/>
    <property type="evidence" value="ECO:0007669"/>
    <property type="project" value="TreeGrafter"/>
</dbReference>
<feature type="binding site" evidence="2">
    <location>
        <position position="336"/>
    </location>
    <ligand>
        <name>Zn(2+)</name>
        <dbReference type="ChEBI" id="CHEBI:29105"/>
    </ligand>
</feature>
<dbReference type="InterPro" id="IPR020464">
    <property type="entry name" value="LanC-like_prot_euk"/>
</dbReference>
<dbReference type="InterPro" id="IPR007822">
    <property type="entry name" value="LANC-like"/>
</dbReference>
<dbReference type="PRINTS" id="PR01950">
    <property type="entry name" value="LANCSUPER"/>
</dbReference>
<keyword evidence="2" id="KW-0479">Metal-binding</keyword>
<evidence type="ECO:0000313" key="6">
    <source>
        <dbReference type="RefSeq" id="XP_055874229.1"/>
    </source>
</evidence>
<gene>
    <name evidence="5 6" type="primary">LOC106067383</name>
</gene>
<dbReference type="Gene3D" id="1.50.10.10">
    <property type="match status" value="1"/>
</dbReference>
<name>A0A9W2ZGQ1_BIOGL</name>
<evidence type="ECO:0000256" key="1">
    <source>
        <dbReference type="ARBA" id="ARBA00007179"/>
    </source>
</evidence>
<dbReference type="GeneID" id="106067383"/>
<dbReference type="RefSeq" id="XP_055874228.1">
    <property type="nucleotide sequence ID" value="XM_056018253.1"/>
</dbReference>
<dbReference type="GO" id="GO:0005975">
    <property type="term" value="P:carbohydrate metabolic process"/>
    <property type="evidence" value="ECO:0007669"/>
    <property type="project" value="InterPro"/>
</dbReference>
<organism evidence="4 6">
    <name type="scientific">Biomphalaria glabrata</name>
    <name type="common">Bloodfluke planorb</name>
    <name type="synonym">Freshwater snail</name>
    <dbReference type="NCBI Taxonomy" id="6526"/>
    <lineage>
        <taxon>Eukaryota</taxon>
        <taxon>Metazoa</taxon>
        <taxon>Spiralia</taxon>
        <taxon>Lophotrochozoa</taxon>
        <taxon>Mollusca</taxon>
        <taxon>Gastropoda</taxon>
        <taxon>Heterobranchia</taxon>
        <taxon>Euthyneura</taxon>
        <taxon>Panpulmonata</taxon>
        <taxon>Hygrophila</taxon>
        <taxon>Lymnaeoidea</taxon>
        <taxon>Planorbidae</taxon>
        <taxon>Biomphalaria</taxon>
    </lineage>
</organism>
<keyword evidence="4" id="KW-1185">Reference proteome</keyword>
<evidence type="ECO:0000256" key="3">
    <source>
        <dbReference type="SAM" id="MobiDB-lite"/>
    </source>
</evidence>
<dbReference type="OMA" id="LSLYFEW"/>
<feature type="binding site" evidence="2">
    <location>
        <position position="335"/>
    </location>
    <ligand>
        <name>Zn(2+)</name>
        <dbReference type="ChEBI" id="CHEBI:29105"/>
    </ligand>
</feature>
<dbReference type="SMART" id="SM01260">
    <property type="entry name" value="LANC_like"/>
    <property type="match status" value="1"/>
</dbReference>
<dbReference type="CDD" id="cd04794">
    <property type="entry name" value="euk_LANCL"/>
    <property type="match status" value="1"/>
</dbReference>
<evidence type="ECO:0000313" key="5">
    <source>
        <dbReference type="RefSeq" id="XP_055874228.1"/>
    </source>
</evidence>
<feature type="binding site" evidence="2">
    <location>
        <position position="289"/>
    </location>
    <ligand>
        <name>Zn(2+)</name>
        <dbReference type="ChEBI" id="CHEBI:29105"/>
    </ligand>
</feature>